<gene>
    <name evidence="4" type="ORF">BKA05_001573</name>
</gene>
<evidence type="ECO:0000256" key="1">
    <source>
        <dbReference type="ARBA" id="ARBA00022763"/>
    </source>
</evidence>
<feature type="compositionally biased region" description="Basic and acidic residues" evidence="2">
    <location>
        <begin position="1"/>
        <end position="12"/>
    </location>
</feature>
<feature type="region of interest" description="Disordered" evidence="2">
    <location>
        <begin position="1"/>
        <end position="22"/>
    </location>
</feature>
<protein>
    <submittedName>
        <fullName evidence="4">Alkylated DNA nucleotide flippase Atl1</fullName>
    </submittedName>
</protein>
<dbReference type="PANTHER" id="PTHR42942:SF1">
    <property type="entry name" value="ALKYLTRANSFERASE-LIKE PROTEIN 1"/>
    <property type="match status" value="1"/>
</dbReference>
<feature type="region of interest" description="Disordered" evidence="2">
    <location>
        <begin position="155"/>
        <end position="177"/>
    </location>
</feature>
<dbReference type="GO" id="GO:0006281">
    <property type="term" value="P:DNA repair"/>
    <property type="evidence" value="ECO:0007669"/>
    <property type="project" value="InterPro"/>
</dbReference>
<proteinExistence type="predicted"/>
<evidence type="ECO:0000256" key="2">
    <source>
        <dbReference type="SAM" id="MobiDB-lite"/>
    </source>
</evidence>
<keyword evidence="5" id="KW-1185">Reference proteome</keyword>
<dbReference type="InterPro" id="IPR014048">
    <property type="entry name" value="MethylDNA_cys_MeTrfase_DNA-bd"/>
</dbReference>
<dbReference type="Proteomes" id="UP000537326">
    <property type="component" value="Unassembled WGS sequence"/>
</dbReference>
<dbReference type="Pfam" id="PF01035">
    <property type="entry name" value="DNA_binding_1"/>
    <property type="match status" value="1"/>
</dbReference>
<evidence type="ECO:0000313" key="5">
    <source>
        <dbReference type="Proteomes" id="UP000537326"/>
    </source>
</evidence>
<dbReference type="InterPro" id="IPR052520">
    <property type="entry name" value="ATL_DNA_repair"/>
</dbReference>
<dbReference type="RefSeq" id="WP_179530951.1">
    <property type="nucleotide sequence ID" value="NZ_BAAAPP010000004.1"/>
</dbReference>
<feature type="domain" description="Methylated-DNA-[protein]-cysteine S-methyltransferase DNA binding" evidence="3">
    <location>
        <begin position="58"/>
        <end position="142"/>
    </location>
</feature>
<sequence length="192" mass="20514">MDSHTAHGREETAPTTAGQTDMRLSVTLGDTPQDQHAQVAAALRACSEPFDARRALTEFQAAVVHCVRGLKPGEVVTYGWVAEQVRSPGGAIAVGQALMPFSPFDGVPWWRVVLAGGALTNFKHLGDPGLPLVRSLLMAEGVGFTDDGRVAQYAEGSPVASGGGVRSSRKKREPQPCYDPHETVQLSCYKCR</sequence>
<dbReference type="Gene3D" id="1.10.10.10">
    <property type="entry name" value="Winged helix-like DNA-binding domain superfamily/Winged helix DNA-binding domain"/>
    <property type="match status" value="1"/>
</dbReference>
<evidence type="ECO:0000313" key="4">
    <source>
        <dbReference type="EMBL" id="NYI10058.1"/>
    </source>
</evidence>
<evidence type="ECO:0000259" key="3">
    <source>
        <dbReference type="Pfam" id="PF01035"/>
    </source>
</evidence>
<organism evidence="4 5">
    <name type="scientific">Nocardioides marinus</name>
    <dbReference type="NCBI Taxonomy" id="374514"/>
    <lineage>
        <taxon>Bacteria</taxon>
        <taxon>Bacillati</taxon>
        <taxon>Actinomycetota</taxon>
        <taxon>Actinomycetes</taxon>
        <taxon>Propionibacteriales</taxon>
        <taxon>Nocardioidaceae</taxon>
        <taxon>Nocardioides</taxon>
    </lineage>
</organism>
<dbReference type="InterPro" id="IPR036217">
    <property type="entry name" value="MethylDNA_cys_MeTrfase_DNAb"/>
</dbReference>
<keyword evidence="1" id="KW-0227">DNA damage</keyword>
<reference evidence="4 5" key="1">
    <citation type="submission" date="2020-07" db="EMBL/GenBank/DDBJ databases">
        <title>Sequencing the genomes of 1000 actinobacteria strains.</title>
        <authorList>
            <person name="Klenk H.-P."/>
        </authorList>
    </citation>
    <scope>NUCLEOTIDE SEQUENCE [LARGE SCALE GENOMIC DNA]</scope>
    <source>
        <strain evidence="4 5">DSM 18248</strain>
    </source>
</reference>
<name>A0A7Z0C2I5_9ACTN</name>
<dbReference type="EMBL" id="JACBZI010000001">
    <property type="protein sequence ID" value="NYI10058.1"/>
    <property type="molecule type" value="Genomic_DNA"/>
</dbReference>
<dbReference type="GO" id="GO:0003824">
    <property type="term" value="F:catalytic activity"/>
    <property type="evidence" value="ECO:0007669"/>
    <property type="project" value="InterPro"/>
</dbReference>
<dbReference type="PANTHER" id="PTHR42942">
    <property type="entry name" value="6-O-METHYLGUANINE DNA METHYLTRANSFERASE"/>
    <property type="match status" value="1"/>
</dbReference>
<accession>A0A7Z0C2I5</accession>
<dbReference type="AlphaFoldDB" id="A0A7Z0C2I5"/>
<comment type="caution">
    <text evidence="4">The sequence shown here is derived from an EMBL/GenBank/DDBJ whole genome shotgun (WGS) entry which is preliminary data.</text>
</comment>
<dbReference type="CDD" id="cd06445">
    <property type="entry name" value="ATase"/>
    <property type="match status" value="1"/>
</dbReference>
<dbReference type="SUPFAM" id="SSF46767">
    <property type="entry name" value="Methylated DNA-protein cysteine methyltransferase, C-terminal domain"/>
    <property type="match status" value="1"/>
</dbReference>
<dbReference type="InterPro" id="IPR036388">
    <property type="entry name" value="WH-like_DNA-bd_sf"/>
</dbReference>